<reference evidence="1" key="1">
    <citation type="submission" date="2016-07" db="EMBL/GenBank/DDBJ databases">
        <authorList>
            <person name="Bretaudeau A."/>
        </authorList>
    </citation>
    <scope>NUCLEOTIDE SEQUENCE</scope>
    <source>
        <strain evidence="1">Rice</strain>
        <tissue evidence="1">Whole body</tissue>
    </source>
</reference>
<proteinExistence type="predicted"/>
<evidence type="ECO:0000313" key="1">
    <source>
        <dbReference type="EMBL" id="SOQ39692.1"/>
    </source>
</evidence>
<accession>A0A2H1VH15</accession>
<sequence>MAAIQRAVVDKRLPPRRPPPAAACCEWLADPIINTYDVSFDSWDRNKAKVLWKLLKGRIVRPFFSPPQMEPSGAGQVAGASANKIESMLIKRGRLKKRNMWYNSIDLWPSGAAVLEYTSSGHTAAATQGDVPKCHSSSTRYSFIVAGGTTALRGVNHPMTSLARTRRETVSDFLLTKNHPVPTPACQAGAPLTARLAQWLKNWLRCKVWVQFPYGALQWQAGHSAVCDVASDVTAGSALAQFTSARQHAVNRMPPTHTKSSTYCLFVDEGSAKDVAATIQSEKIILIINNGAARGRAGGTRQQARRAPPADCG</sequence>
<dbReference type="AlphaFoldDB" id="A0A2H1VH15"/>
<name>A0A2H1VH15_SPOFR</name>
<organism evidence="1">
    <name type="scientific">Spodoptera frugiperda</name>
    <name type="common">Fall armyworm</name>
    <dbReference type="NCBI Taxonomy" id="7108"/>
    <lineage>
        <taxon>Eukaryota</taxon>
        <taxon>Metazoa</taxon>
        <taxon>Ecdysozoa</taxon>
        <taxon>Arthropoda</taxon>
        <taxon>Hexapoda</taxon>
        <taxon>Insecta</taxon>
        <taxon>Pterygota</taxon>
        <taxon>Neoptera</taxon>
        <taxon>Endopterygota</taxon>
        <taxon>Lepidoptera</taxon>
        <taxon>Glossata</taxon>
        <taxon>Ditrysia</taxon>
        <taxon>Noctuoidea</taxon>
        <taxon>Noctuidae</taxon>
        <taxon>Amphipyrinae</taxon>
        <taxon>Spodoptera</taxon>
    </lineage>
</organism>
<gene>
    <name evidence="1" type="ORF">SFRICE_001135</name>
</gene>
<protein>
    <submittedName>
        <fullName evidence="1">SFRICE_001135</fullName>
    </submittedName>
</protein>
<dbReference type="EMBL" id="ODYU01002331">
    <property type="protein sequence ID" value="SOQ39692.1"/>
    <property type="molecule type" value="Genomic_DNA"/>
</dbReference>